<dbReference type="SUPFAM" id="SSF159275">
    <property type="entry name" value="PA1994-like"/>
    <property type="match status" value="1"/>
</dbReference>
<protein>
    <submittedName>
        <fullName evidence="1">Glycolipid-binding domain-containing protein</fullName>
    </submittedName>
</protein>
<gene>
    <name evidence="1" type="ORF">N1027_19645</name>
</gene>
<name>A0ABT2GYG7_9MICO</name>
<dbReference type="RefSeq" id="WP_259510702.1">
    <property type="nucleotide sequence ID" value="NZ_JANLCM010000004.1"/>
</dbReference>
<organism evidence="1 2">
    <name type="scientific">Herbiconiux aconitum</name>
    <dbReference type="NCBI Taxonomy" id="2970913"/>
    <lineage>
        <taxon>Bacteria</taxon>
        <taxon>Bacillati</taxon>
        <taxon>Actinomycetota</taxon>
        <taxon>Actinomycetes</taxon>
        <taxon>Micrococcales</taxon>
        <taxon>Microbacteriaceae</taxon>
        <taxon>Herbiconiux</taxon>
    </lineage>
</organism>
<evidence type="ECO:0000313" key="1">
    <source>
        <dbReference type="EMBL" id="MCS5720345.1"/>
    </source>
</evidence>
<keyword evidence="2" id="KW-1185">Reference proteome</keyword>
<evidence type="ECO:0000313" key="2">
    <source>
        <dbReference type="Proteomes" id="UP001165584"/>
    </source>
</evidence>
<accession>A0ABT2GYG7</accession>
<comment type="caution">
    <text evidence="1">The sequence shown here is derived from an EMBL/GenBank/DDBJ whole genome shotgun (WGS) entry which is preliminary data.</text>
</comment>
<proteinExistence type="predicted"/>
<dbReference type="InterPro" id="IPR009467">
    <property type="entry name" value="Glycolipid-bd_prot_put"/>
</dbReference>
<dbReference type="Proteomes" id="UP001165584">
    <property type="component" value="Unassembled WGS sequence"/>
</dbReference>
<dbReference type="EMBL" id="JANLCM010000004">
    <property type="protein sequence ID" value="MCS5720345.1"/>
    <property type="molecule type" value="Genomic_DNA"/>
</dbReference>
<sequence length="185" mass="20447">MVTVTRSLAWVPASGTGLEETTVTIDASGCVAVGHVTATDPHAFDVYYRVEIDELWRTRYVCVSETVTSRCIEMRSAGEGRWTSDDGRLLRQLDAAIDVDISATPFSNTLPVRRLGIGVGESADIVTAYVDVPAMTVTADPQRYTRLLSDVYRYQSLDSDFRRDIVVDEQGFVLEYPGLFSRVPA</sequence>
<reference evidence="1" key="1">
    <citation type="submission" date="2022-08" db="EMBL/GenBank/DDBJ databases">
        <authorList>
            <person name="Deng Y."/>
            <person name="Han X.-F."/>
            <person name="Zhang Y.-Q."/>
        </authorList>
    </citation>
    <scope>NUCLEOTIDE SEQUENCE</scope>
    <source>
        <strain evidence="1">CPCC 205763</strain>
    </source>
</reference>
<dbReference type="Pfam" id="PF06475">
    <property type="entry name" value="Glycolipid_bind"/>
    <property type="match status" value="1"/>
</dbReference>